<keyword evidence="5" id="KW-1185">Reference proteome</keyword>
<feature type="compositionally biased region" description="Low complexity" evidence="1">
    <location>
        <begin position="250"/>
        <end position="267"/>
    </location>
</feature>
<dbReference type="EMBL" id="CP040017">
    <property type="protein sequence ID" value="QCP13089.1"/>
    <property type="molecule type" value="Genomic_DNA"/>
</dbReference>
<feature type="compositionally biased region" description="Low complexity" evidence="1">
    <location>
        <begin position="214"/>
        <end position="223"/>
    </location>
</feature>
<proteinExistence type="predicted"/>
<dbReference type="Proteomes" id="UP000298763">
    <property type="component" value="Chromosome"/>
</dbReference>
<keyword evidence="2" id="KW-0472">Membrane</keyword>
<evidence type="ECO:0000313" key="5">
    <source>
        <dbReference type="Proteomes" id="UP000298763"/>
    </source>
</evidence>
<protein>
    <submittedName>
        <fullName evidence="4">DUF4142 domain-containing protein</fullName>
    </submittedName>
</protein>
<feature type="region of interest" description="Disordered" evidence="1">
    <location>
        <begin position="214"/>
        <end position="267"/>
    </location>
</feature>
<organism evidence="4 5">
    <name type="scientific">Pseudoduganella umbonata</name>
    <dbReference type="NCBI Taxonomy" id="864828"/>
    <lineage>
        <taxon>Bacteria</taxon>
        <taxon>Pseudomonadati</taxon>
        <taxon>Pseudomonadota</taxon>
        <taxon>Betaproteobacteria</taxon>
        <taxon>Burkholderiales</taxon>
        <taxon>Oxalobacteraceae</taxon>
        <taxon>Telluria group</taxon>
        <taxon>Pseudoduganella</taxon>
    </lineage>
</organism>
<dbReference type="InterPro" id="IPR012347">
    <property type="entry name" value="Ferritin-like"/>
</dbReference>
<accession>A0ABX5UMS4</accession>
<dbReference type="Pfam" id="PF13628">
    <property type="entry name" value="DUF4142"/>
    <property type="match status" value="1"/>
</dbReference>
<feature type="domain" description="DUF4142" evidence="3">
    <location>
        <begin position="72"/>
        <end position="208"/>
    </location>
</feature>
<dbReference type="InterPro" id="IPR025419">
    <property type="entry name" value="DUF4142"/>
</dbReference>
<gene>
    <name evidence="4" type="ORF">FCL38_23560</name>
</gene>
<evidence type="ECO:0000256" key="1">
    <source>
        <dbReference type="SAM" id="MobiDB-lite"/>
    </source>
</evidence>
<dbReference type="PANTHER" id="PTHR38593">
    <property type="entry name" value="BLR2558 PROTEIN"/>
    <property type="match status" value="1"/>
</dbReference>
<sequence length="267" mass="28736">MRLHGAFRRKMHIYFNNPHMVPESGLCLCYTNPTIKENGMNKARMWKSYLGVPLLAVLMGMGSAYAQSLAKADEKALKDMAIVNMTEVEAGRIALQKSQNAEVKAFAQQMIDDHTKGLEEVRTVAQAKNVTLPSEPDAKHKAMAKKLQAMSGEKFDKAYLEMGGEKSHKEAHALVVKTQSNAKDADVKALAAKLQPVIDQHMGHVQQLASTMKGMKSGTAMGSSGAGSTGGSAMPNAKDKISTQQQSSGNTDNPANPANQTTNPPAR</sequence>
<evidence type="ECO:0000259" key="3">
    <source>
        <dbReference type="Pfam" id="PF13628"/>
    </source>
</evidence>
<evidence type="ECO:0000313" key="4">
    <source>
        <dbReference type="EMBL" id="QCP13089.1"/>
    </source>
</evidence>
<reference evidence="4 5" key="1">
    <citation type="submission" date="2019-05" db="EMBL/GenBank/DDBJ databases">
        <title>Draft Genome Sequences of Six Type Strains of the Genus Massilia.</title>
        <authorList>
            <person name="Miess H."/>
            <person name="Frediansyhah A."/>
            <person name="Gross H."/>
        </authorList>
    </citation>
    <scope>NUCLEOTIDE SEQUENCE [LARGE SCALE GENOMIC DNA]</scope>
    <source>
        <strain evidence="4 5">DSMZ 26121</strain>
    </source>
</reference>
<keyword evidence="2" id="KW-0812">Transmembrane</keyword>
<keyword evidence="2" id="KW-1133">Transmembrane helix</keyword>
<dbReference type="PANTHER" id="PTHR38593:SF1">
    <property type="entry name" value="BLR2558 PROTEIN"/>
    <property type="match status" value="1"/>
</dbReference>
<dbReference type="Gene3D" id="1.20.1260.10">
    <property type="match status" value="1"/>
</dbReference>
<feature type="transmembrane region" description="Helical" evidence="2">
    <location>
        <begin position="48"/>
        <end position="66"/>
    </location>
</feature>
<evidence type="ECO:0000256" key="2">
    <source>
        <dbReference type="SAM" id="Phobius"/>
    </source>
</evidence>
<name>A0ABX5UMS4_9BURK</name>